<dbReference type="PANTHER" id="PTHR46481:SF10">
    <property type="entry name" value="ZINC FINGER BED DOMAIN-CONTAINING PROTEIN 39"/>
    <property type="match status" value="1"/>
</dbReference>
<evidence type="ECO:0000256" key="2">
    <source>
        <dbReference type="ARBA" id="ARBA00022723"/>
    </source>
</evidence>
<dbReference type="Proteomes" id="UP000478052">
    <property type="component" value="Unassembled WGS sequence"/>
</dbReference>
<evidence type="ECO:0000256" key="6">
    <source>
        <dbReference type="SAM" id="MobiDB-lite"/>
    </source>
</evidence>
<keyword evidence="4" id="KW-0862">Zinc</keyword>
<dbReference type="GO" id="GO:0046983">
    <property type="term" value="F:protein dimerization activity"/>
    <property type="evidence" value="ECO:0007669"/>
    <property type="project" value="InterPro"/>
</dbReference>
<keyword evidence="2" id="KW-0479">Metal-binding</keyword>
<name>A0A6G0VTQ6_APHCR</name>
<dbReference type="InterPro" id="IPR012337">
    <property type="entry name" value="RNaseH-like_sf"/>
</dbReference>
<dbReference type="Pfam" id="PF05699">
    <property type="entry name" value="Dimer_Tnp_hAT"/>
    <property type="match status" value="1"/>
</dbReference>
<dbReference type="OrthoDB" id="4951847at2759"/>
<organism evidence="9 10">
    <name type="scientific">Aphis craccivora</name>
    <name type="common">Cowpea aphid</name>
    <dbReference type="NCBI Taxonomy" id="307492"/>
    <lineage>
        <taxon>Eukaryota</taxon>
        <taxon>Metazoa</taxon>
        <taxon>Ecdysozoa</taxon>
        <taxon>Arthropoda</taxon>
        <taxon>Hexapoda</taxon>
        <taxon>Insecta</taxon>
        <taxon>Pterygota</taxon>
        <taxon>Neoptera</taxon>
        <taxon>Paraneoptera</taxon>
        <taxon>Hemiptera</taxon>
        <taxon>Sternorrhyncha</taxon>
        <taxon>Aphidomorpha</taxon>
        <taxon>Aphidoidea</taxon>
        <taxon>Aphididae</taxon>
        <taxon>Aphidini</taxon>
        <taxon>Aphis</taxon>
        <taxon>Aphis</taxon>
    </lineage>
</organism>
<accession>A0A6G0VTQ6</accession>
<evidence type="ECO:0000259" key="7">
    <source>
        <dbReference type="Pfam" id="PF04937"/>
    </source>
</evidence>
<dbReference type="GO" id="GO:0005634">
    <property type="term" value="C:nucleus"/>
    <property type="evidence" value="ECO:0007669"/>
    <property type="project" value="UniProtKB-SubCell"/>
</dbReference>
<feature type="non-terminal residue" evidence="9">
    <location>
        <position position="1"/>
    </location>
</feature>
<dbReference type="Pfam" id="PF04937">
    <property type="entry name" value="DUF659"/>
    <property type="match status" value="1"/>
</dbReference>
<evidence type="ECO:0000256" key="4">
    <source>
        <dbReference type="ARBA" id="ARBA00022833"/>
    </source>
</evidence>
<evidence type="ECO:0000256" key="3">
    <source>
        <dbReference type="ARBA" id="ARBA00022771"/>
    </source>
</evidence>
<sequence length="540" mass="60696">DDLDKHIANAIYVTGAPLSMLEHPLCQKVFAACRPVYKIPTRSSLSSTLLESQYSEMKKKVSEIVLSAPHLHLQCDGWTNIRNNGIMNFILSTPRPVFVKSVATGQNRHTAEYITDEINKVLIEFNPMKFVTLIGDNAANVQKSFMLLKNVYPHLVPLNCLAHSINLLFNDIVSLESLVKLKSDSLSIVKSINRSQILKTCLENINKEQNILCSLKLPSSTRWATVREPTLSAFIKKLLLDDSGFWENVDKCINLLKPMVKCITLLESDSPNIHKVYKYIMENEICLNKSTDSSLLSIADSSKMCVNFQRRKVNMIKPLHLAATVLDPCDQGSSLTPEEYIDASEFIYNISMNRGLNANIIMAELANYKTKSTGVWLKSYLWESSNLMEPLVWWNGLCSFSVLSSIATSILTAPSTSAATERSFSTYGNIHTKKRNKLTCDRAGKITYISHNWKLINNNPKPKAIKLISASSTLTTTSQELNDMPMNIDANEYETVEDEDNSDDESYEIPYADDETSDCGSETEAEVEYLTYDDLETQNT</sequence>
<dbReference type="InterPro" id="IPR008906">
    <property type="entry name" value="HATC_C_dom"/>
</dbReference>
<gene>
    <name evidence="9" type="ORF">FWK35_00037320</name>
</gene>
<dbReference type="InterPro" id="IPR052035">
    <property type="entry name" value="ZnF_BED_domain_contain"/>
</dbReference>
<evidence type="ECO:0000256" key="5">
    <source>
        <dbReference type="ARBA" id="ARBA00023242"/>
    </source>
</evidence>
<reference evidence="9 10" key="1">
    <citation type="submission" date="2019-08" db="EMBL/GenBank/DDBJ databases">
        <title>Whole genome of Aphis craccivora.</title>
        <authorList>
            <person name="Voronova N.V."/>
            <person name="Shulinski R.S."/>
            <person name="Bandarenka Y.V."/>
            <person name="Zhorov D.G."/>
            <person name="Warner D."/>
        </authorList>
    </citation>
    <scope>NUCLEOTIDE SEQUENCE [LARGE SCALE GENOMIC DNA]</scope>
    <source>
        <strain evidence="9">180601</strain>
        <tissue evidence="9">Whole Body</tissue>
    </source>
</reference>
<keyword evidence="10" id="KW-1185">Reference proteome</keyword>
<proteinExistence type="predicted"/>
<keyword evidence="5" id="KW-0539">Nucleus</keyword>
<dbReference type="InterPro" id="IPR007021">
    <property type="entry name" value="DUF659"/>
</dbReference>
<dbReference type="GO" id="GO:0008270">
    <property type="term" value="F:zinc ion binding"/>
    <property type="evidence" value="ECO:0007669"/>
    <property type="project" value="UniProtKB-KW"/>
</dbReference>
<protein>
    <submittedName>
        <fullName evidence="9">Zinc finger BED domain-containing protein 4</fullName>
    </submittedName>
</protein>
<feature type="domain" description="HAT C-terminal dimerisation" evidence="8">
    <location>
        <begin position="382"/>
        <end position="451"/>
    </location>
</feature>
<feature type="domain" description="DUF659" evidence="7">
    <location>
        <begin position="40"/>
        <end position="178"/>
    </location>
</feature>
<comment type="subcellular location">
    <subcellularLocation>
        <location evidence="1">Nucleus</location>
    </subcellularLocation>
</comment>
<evidence type="ECO:0000256" key="1">
    <source>
        <dbReference type="ARBA" id="ARBA00004123"/>
    </source>
</evidence>
<keyword evidence="3" id="KW-0863">Zinc-finger</keyword>
<dbReference type="AlphaFoldDB" id="A0A6G0VTQ6"/>
<evidence type="ECO:0000259" key="8">
    <source>
        <dbReference type="Pfam" id="PF05699"/>
    </source>
</evidence>
<comment type="caution">
    <text evidence="9">The sequence shown here is derived from an EMBL/GenBank/DDBJ whole genome shotgun (WGS) entry which is preliminary data.</text>
</comment>
<dbReference type="PANTHER" id="PTHR46481">
    <property type="entry name" value="ZINC FINGER BED DOMAIN-CONTAINING PROTEIN 4"/>
    <property type="match status" value="1"/>
</dbReference>
<feature type="region of interest" description="Disordered" evidence="6">
    <location>
        <begin position="495"/>
        <end position="524"/>
    </location>
</feature>
<evidence type="ECO:0000313" key="9">
    <source>
        <dbReference type="EMBL" id="KAF0706156.1"/>
    </source>
</evidence>
<dbReference type="EMBL" id="VUJU01013011">
    <property type="protein sequence ID" value="KAF0706156.1"/>
    <property type="molecule type" value="Genomic_DNA"/>
</dbReference>
<dbReference type="SUPFAM" id="SSF53098">
    <property type="entry name" value="Ribonuclease H-like"/>
    <property type="match status" value="1"/>
</dbReference>
<evidence type="ECO:0000313" key="10">
    <source>
        <dbReference type="Proteomes" id="UP000478052"/>
    </source>
</evidence>